<dbReference type="Proteomes" id="UP001595829">
    <property type="component" value="Unassembled WGS sequence"/>
</dbReference>
<proteinExistence type="predicted"/>
<comment type="caution">
    <text evidence="2">The sequence shown here is derived from an EMBL/GenBank/DDBJ whole genome shotgun (WGS) entry which is preliminary data.</text>
</comment>
<evidence type="ECO:0000313" key="2">
    <source>
        <dbReference type="EMBL" id="MFC5024036.1"/>
    </source>
</evidence>
<evidence type="ECO:0000313" key="3">
    <source>
        <dbReference type="Proteomes" id="UP001595829"/>
    </source>
</evidence>
<evidence type="ECO:0000256" key="1">
    <source>
        <dbReference type="SAM" id="MobiDB-lite"/>
    </source>
</evidence>
<name>A0ABV9XI59_9ACTN</name>
<keyword evidence="3" id="KW-1185">Reference proteome</keyword>
<feature type="region of interest" description="Disordered" evidence="1">
    <location>
        <begin position="1"/>
        <end position="37"/>
    </location>
</feature>
<protein>
    <submittedName>
        <fullName evidence="2">Uncharacterized protein</fullName>
    </submittedName>
</protein>
<gene>
    <name evidence="2" type="ORF">ACFPM3_18040</name>
</gene>
<sequence length="99" mass="10125">MGEILQGHAGQQDAEAVSGQAPVNGHTVDSHGASGVRERLPQIVMQVAEGGGEEGFADGEKVFAEGVERADRVGAPVGVDQVELDAAELSPVGERGPPR</sequence>
<reference evidence="3" key="1">
    <citation type="journal article" date="2019" name="Int. J. Syst. Evol. Microbiol.">
        <title>The Global Catalogue of Microorganisms (GCM) 10K type strain sequencing project: providing services to taxonomists for standard genome sequencing and annotation.</title>
        <authorList>
            <consortium name="The Broad Institute Genomics Platform"/>
            <consortium name="The Broad Institute Genome Sequencing Center for Infectious Disease"/>
            <person name="Wu L."/>
            <person name="Ma J."/>
        </authorList>
    </citation>
    <scope>NUCLEOTIDE SEQUENCE [LARGE SCALE GENOMIC DNA]</scope>
    <source>
        <strain evidence="3">CGMCC 4.1648</strain>
    </source>
</reference>
<dbReference type="RefSeq" id="WP_345685954.1">
    <property type="nucleotide sequence ID" value="NZ_BAABIT010000001.1"/>
</dbReference>
<dbReference type="EMBL" id="JBHSJD010000014">
    <property type="protein sequence ID" value="MFC5024036.1"/>
    <property type="molecule type" value="Genomic_DNA"/>
</dbReference>
<organism evidence="2 3">
    <name type="scientific">Streptomyces coeruleoprunus</name>
    <dbReference type="NCBI Taxonomy" id="285563"/>
    <lineage>
        <taxon>Bacteria</taxon>
        <taxon>Bacillati</taxon>
        <taxon>Actinomycetota</taxon>
        <taxon>Actinomycetes</taxon>
        <taxon>Kitasatosporales</taxon>
        <taxon>Streptomycetaceae</taxon>
        <taxon>Streptomyces</taxon>
    </lineage>
</organism>
<accession>A0ABV9XI59</accession>